<keyword evidence="2" id="KW-0378">Hydrolase</keyword>
<comment type="caution">
    <text evidence="3">The sequence shown here is derived from an EMBL/GenBank/DDBJ whole genome shotgun (WGS) entry which is preliminary data.</text>
</comment>
<organism evidence="3">
    <name type="scientific">Thermodesulforhabdus norvegica</name>
    <dbReference type="NCBI Taxonomy" id="39841"/>
    <lineage>
        <taxon>Bacteria</taxon>
        <taxon>Pseudomonadati</taxon>
        <taxon>Thermodesulfobacteriota</taxon>
        <taxon>Syntrophobacteria</taxon>
        <taxon>Syntrophobacterales</taxon>
        <taxon>Thermodesulforhabdaceae</taxon>
        <taxon>Thermodesulforhabdus</taxon>
    </lineage>
</organism>
<dbReference type="Proteomes" id="UP000886355">
    <property type="component" value="Unassembled WGS sequence"/>
</dbReference>
<dbReference type="PANTHER" id="PTHR31793:SF27">
    <property type="entry name" value="NOVEL THIOESTERASE SUPERFAMILY DOMAIN AND SAPOSIN A-TYPE DOMAIN CONTAINING PROTEIN (0610012H03RIK)"/>
    <property type="match status" value="1"/>
</dbReference>
<dbReference type="SUPFAM" id="SSF54637">
    <property type="entry name" value="Thioesterase/thiol ester dehydrase-isomerase"/>
    <property type="match status" value="1"/>
</dbReference>
<name>A0A7C0WR69_9BACT</name>
<dbReference type="CDD" id="cd00586">
    <property type="entry name" value="4HBT"/>
    <property type="match status" value="1"/>
</dbReference>
<reference evidence="3" key="1">
    <citation type="journal article" date="2020" name="mSystems">
        <title>Genome- and Community-Level Interaction Insights into Carbon Utilization and Element Cycling Functions of Hydrothermarchaeota in Hydrothermal Sediment.</title>
        <authorList>
            <person name="Zhou Z."/>
            <person name="Liu Y."/>
            <person name="Xu W."/>
            <person name="Pan J."/>
            <person name="Luo Z.H."/>
            <person name="Li M."/>
        </authorList>
    </citation>
    <scope>NUCLEOTIDE SEQUENCE [LARGE SCALE GENOMIC DNA]</scope>
    <source>
        <strain evidence="3">HyVt-19</strain>
    </source>
</reference>
<gene>
    <name evidence="3" type="ORF">ENG14_00695</name>
</gene>
<dbReference type="EMBL" id="DQZW01000030">
    <property type="protein sequence ID" value="HDL89404.1"/>
    <property type="molecule type" value="Genomic_DNA"/>
</dbReference>
<sequence length="150" mass="17421">MSKKNVTINQFPVIITLPVLWGHMDAFQHVNNVIYFRYFESARVEYFTCTRLMEIMQKTSIGPILAATSCKYIRPLKFPDTILVGARTLWISKSEMEQEYAIHSMKQNRIVATGTGLIVAYNYQKQSRADFPEEFTEKLKEVDVNVNFRA</sequence>
<dbReference type="Pfam" id="PF13279">
    <property type="entry name" value="4HBT_2"/>
    <property type="match status" value="1"/>
</dbReference>
<evidence type="ECO:0000256" key="2">
    <source>
        <dbReference type="ARBA" id="ARBA00022801"/>
    </source>
</evidence>
<evidence type="ECO:0000256" key="1">
    <source>
        <dbReference type="ARBA" id="ARBA00005953"/>
    </source>
</evidence>
<evidence type="ECO:0000313" key="3">
    <source>
        <dbReference type="EMBL" id="HDL89404.1"/>
    </source>
</evidence>
<dbReference type="AlphaFoldDB" id="A0A7C0WR69"/>
<comment type="similarity">
    <text evidence="1">Belongs to the 4-hydroxybenzoyl-CoA thioesterase family.</text>
</comment>
<dbReference type="Gene3D" id="3.10.129.10">
    <property type="entry name" value="Hotdog Thioesterase"/>
    <property type="match status" value="1"/>
</dbReference>
<accession>A0A7C0WR69</accession>
<dbReference type="PANTHER" id="PTHR31793">
    <property type="entry name" value="4-HYDROXYBENZOYL-COA THIOESTERASE FAMILY MEMBER"/>
    <property type="match status" value="1"/>
</dbReference>
<dbReference type="InterPro" id="IPR029069">
    <property type="entry name" value="HotDog_dom_sf"/>
</dbReference>
<proteinExistence type="inferred from homology"/>
<protein>
    <submittedName>
        <fullName evidence="3">Acyl-CoA thioesterase</fullName>
    </submittedName>
</protein>
<dbReference type="GO" id="GO:0047617">
    <property type="term" value="F:fatty acyl-CoA hydrolase activity"/>
    <property type="evidence" value="ECO:0007669"/>
    <property type="project" value="TreeGrafter"/>
</dbReference>
<dbReference type="InterPro" id="IPR050563">
    <property type="entry name" value="4-hydroxybenzoyl-CoA_TE"/>
</dbReference>